<keyword evidence="2 5" id="KW-0808">Transferase</keyword>
<feature type="domain" description="Glycosyl transferase family 1" evidence="3">
    <location>
        <begin position="192"/>
        <end position="348"/>
    </location>
</feature>
<dbReference type="GO" id="GO:0016757">
    <property type="term" value="F:glycosyltransferase activity"/>
    <property type="evidence" value="ECO:0007669"/>
    <property type="project" value="UniProtKB-KW"/>
</dbReference>
<dbReference type="EMBL" id="CP035042">
    <property type="protein sequence ID" value="QHC50211.1"/>
    <property type="molecule type" value="Genomic_DNA"/>
</dbReference>
<reference evidence="5 6" key="1">
    <citation type="submission" date="2019-01" db="EMBL/GenBank/DDBJ databases">
        <title>Complete genome of a denitifying bacterium Halomons sp. BC-M4-5.</title>
        <authorList>
            <person name="Wang L."/>
            <person name="Shao Z."/>
        </authorList>
    </citation>
    <scope>NUCLEOTIDE SEQUENCE [LARGE SCALE GENOMIC DNA]</scope>
    <source>
        <strain evidence="5 6">BC-M4-5</strain>
    </source>
</reference>
<dbReference type="CDD" id="cd03794">
    <property type="entry name" value="GT4_WbuB-like"/>
    <property type="match status" value="1"/>
</dbReference>
<name>A0A6I6SLX3_9GAMM</name>
<dbReference type="InterPro" id="IPR028098">
    <property type="entry name" value="Glyco_trans_4-like_N"/>
</dbReference>
<feature type="domain" description="Glycosyltransferase subfamily 4-like N-terminal" evidence="4">
    <location>
        <begin position="18"/>
        <end position="162"/>
    </location>
</feature>
<organism evidence="5 6">
    <name type="scientific">Billgrantia tianxiuensis</name>
    <dbReference type="NCBI Taxonomy" id="2497861"/>
    <lineage>
        <taxon>Bacteria</taxon>
        <taxon>Pseudomonadati</taxon>
        <taxon>Pseudomonadota</taxon>
        <taxon>Gammaproteobacteria</taxon>
        <taxon>Oceanospirillales</taxon>
        <taxon>Halomonadaceae</taxon>
        <taxon>Billgrantia</taxon>
    </lineage>
</organism>
<dbReference type="RefSeq" id="WP_159552227.1">
    <property type="nucleotide sequence ID" value="NZ_CP035042.1"/>
</dbReference>
<evidence type="ECO:0000313" key="6">
    <source>
        <dbReference type="Proteomes" id="UP000464013"/>
    </source>
</evidence>
<evidence type="ECO:0000259" key="3">
    <source>
        <dbReference type="Pfam" id="PF00534"/>
    </source>
</evidence>
<evidence type="ECO:0000259" key="4">
    <source>
        <dbReference type="Pfam" id="PF13579"/>
    </source>
</evidence>
<dbReference type="Gene3D" id="3.40.50.2000">
    <property type="entry name" value="Glycogen Phosphorylase B"/>
    <property type="match status" value="2"/>
</dbReference>
<evidence type="ECO:0000256" key="1">
    <source>
        <dbReference type="ARBA" id="ARBA00022676"/>
    </source>
</evidence>
<dbReference type="InterPro" id="IPR001296">
    <property type="entry name" value="Glyco_trans_1"/>
</dbReference>
<proteinExistence type="predicted"/>
<sequence>MKVAHLTSAHPRYDTRIFHKQCRSLAADGHSVTLVVADGEGDETRDGVAIADVGRLPGRVNRIVKTTRRVFERAKGLEADLYHLHDPELMPVGRRLKRLGKCVVYDAHEDLPRQMLAKHYLGKVTRQVLSRGVEAYQRRVCRHFDAVVAATPYIRDRFGEFHPRVVDVNNFPMLGELDGAPDARLTAGVGEVPMVCYVGGIAEVRGIREIVRAMERVEQDCRLQLAGDFKTLALEQEVMTYAGWSRVEAHGYLDRDGVRRVMASSIAGLVTLHPIINYLDALPVKMFEYMSAGLPVIASDFPLWREIVEGSDCGICVDPLDPEAIAEAIDFIVTRPERAREMGRNGQRAVAERYNWQQEERKLLDLYRALSR</sequence>
<evidence type="ECO:0000313" key="5">
    <source>
        <dbReference type="EMBL" id="QHC50211.1"/>
    </source>
</evidence>
<protein>
    <submittedName>
        <fullName evidence="5">Glycosyltransferase</fullName>
    </submittedName>
</protein>
<dbReference type="OrthoDB" id="9815351at2"/>
<accession>A0A6I6SLX3</accession>
<dbReference type="SUPFAM" id="SSF53756">
    <property type="entry name" value="UDP-Glycosyltransferase/glycogen phosphorylase"/>
    <property type="match status" value="1"/>
</dbReference>
<dbReference type="Pfam" id="PF13579">
    <property type="entry name" value="Glyco_trans_4_4"/>
    <property type="match status" value="1"/>
</dbReference>
<evidence type="ECO:0000256" key="2">
    <source>
        <dbReference type="ARBA" id="ARBA00022679"/>
    </source>
</evidence>
<dbReference type="PANTHER" id="PTHR12526">
    <property type="entry name" value="GLYCOSYLTRANSFERASE"/>
    <property type="match status" value="1"/>
</dbReference>
<dbReference type="PANTHER" id="PTHR12526:SF629">
    <property type="entry name" value="TEICHURONIC ACID BIOSYNTHESIS GLYCOSYLTRANSFERASE TUAH-RELATED"/>
    <property type="match status" value="1"/>
</dbReference>
<dbReference type="GO" id="GO:1901135">
    <property type="term" value="P:carbohydrate derivative metabolic process"/>
    <property type="evidence" value="ECO:0007669"/>
    <property type="project" value="UniProtKB-ARBA"/>
</dbReference>
<dbReference type="Pfam" id="PF00534">
    <property type="entry name" value="Glycos_transf_1"/>
    <property type="match status" value="1"/>
</dbReference>
<dbReference type="AlphaFoldDB" id="A0A6I6SLX3"/>
<keyword evidence="1" id="KW-0328">Glycosyltransferase</keyword>
<dbReference type="KEGG" id="htx:EKK97_12280"/>
<dbReference type="Proteomes" id="UP000464013">
    <property type="component" value="Chromosome"/>
</dbReference>
<gene>
    <name evidence="5" type="ORF">EKK97_12280</name>
</gene>
<keyword evidence="6" id="KW-1185">Reference proteome</keyword>